<feature type="chain" id="PRO_5039255082" evidence="2">
    <location>
        <begin position="22"/>
        <end position="385"/>
    </location>
</feature>
<dbReference type="STRING" id="47871.GA0070608_5153"/>
<evidence type="ECO:0000313" key="4">
    <source>
        <dbReference type="Proteomes" id="UP000199343"/>
    </source>
</evidence>
<gene>
    <name evidence="3" type="ORF">GA0070608_5153</name>
</gene>
<feature type="compositionally biased region" description="Pro residues" evidence="1">
    <location>
        <begin position="127"/>
        <end position="146"/>
    </location>
</feature>
<evidence type="ECO:0000256" key="2">
    <source>
        <dbReference type="SAM" id="SignalP"/>
    </source>
</evidence>
<dbReference type="AlphaFoldDB" id="A0A1C6W3G7"/>
<feature type="signal peptide" evidence="2">
    <location>
        <begin position="1"/>
        <end position="21"/>
    </location>
</feature>
<feature type="compositionally biased region" description="Basic and acidic residues" evidence="1">
    <location>
        <begin position="108"/>
        <end position="120"/>
    </location>
</feature>
<proteinExistence type="predicted"/>
<feature type="compositionally biased region" description="Gly residues" evidence="1">
    <location>
        <begin position="301"/>
        <end position="315"/>
    </location>
</feature>
<evidence type="ECO:0000256" key="1">
    <source>
        <dbReference type="SAM" id="MobiDB-lite"/>
    </source>
</evidence>
<feature type="region of interest" description="Disordered" evidence="1">
    <location>
        <begin position="295"/>
        <end position="385"/>
    </location>
</feature>
<protein>
    <submittedName>
        <fullName evidence="3">Uncharacterized protein</fullName>
    </submittedName>
</protein>
<evidence type="ECO:0000313" key="3">
    <source>
        <dbReference type="EMBL" id="SCL72720.1"/>
    </source>
</evidence>
<dbReference type="EMBL" id="FMIC01000002">
    <property type="protein sequence ID" value="SCL72720.1"/>
    <property type="molecule type" value="Genomic_DNA"/>
</dbReference>
<feature type="compositionally biased region" description="Polar residues" evidence="1">
    <location>
        <begin position="162"/>
        <end position="174"/>
    </location>
</feature>
<accession>A0A1C6W3G7</accession>
<feature type="region of interest" description="Disordered" evidence="1">
    <location>
        <begin position="42"/>
        <end position="176"/>
    </location>
</feature>
<organism evidence="3 4">
    <name type="scientific">Micromonospora peucetia</name>
    <dbReference type="NCBI Taxonomy" id="47871"/>
    <lineage>
        <taxon>Bacteria</taxon>
        <taxon>Bacillati</taxon>
        <taxon>Actinomycetota</taxon>
        <taxon>Actinomycetes</taxon>
        <taxon>Micromonosporales</taxon>
        <taxon>Micromonosporaceae</taxon>
        <taxon>Micromonospora</taxon>
    </lineage>
</organism>
<keyword evidence="2" id="KW-0732">Signal</keyword>
<reference evidence="3 4" key="1">
    <citation type="submission" date="2016-06" db="EMBL/GenBank/DDBJ databases">
        <authorList>
            <person name="Kjaerup R.B."/>
            <person name="Dalgaard T.S."/>
            <person name="Juul-Madsen H.R."/>
        </authorList>
    </citation>
    <scope>NUCLEOTIDE SEQUENCE [LARGE SCALE GENOMIC DNA]</scope>
    <source>
        <strain evidence="3 4">DSM 43363</strain>
    </source>
</reference>
<dbReference type="Proteomes" id="UP000199343">
    <property type="component" value="Unassembled WGS sequence"/>
</dbReference>
<sequence>MPVARFAVLLGAAVGVGVLGAALSGDPAAAGDRAGLAVVGQSGLTDASGPPGSRSAPALSDGGPAVAGHARSLPRTGQRDRPRARTGLVTPVGDLVAEVGRRVAAATPDRDRRRDDERHRPLVPAAPAVPVPAAPAVPVPAVPVPAVPDDGTSPPVRRVTAPASSHTRPPNSAGRSLVPRLAGTAAVVARPAASAGAFLVPRLAGTASSVVTPVVRAALSTTGSVVSRVIGLPCVLSPAPPGSPVVPGDPSSPPVGGPGLSPPDAAVVPPDTAVPPVVALPGAANAPPQTIGARFAITSSSGGGSDWRPGRGGGAAVAAAPGSAGLPIRPVVPGEDDVAATTDGGAPAMVGPSADADRPTGADGGSPPAPQAPGDRFPGVSARPG</sequence>
<feature type="region of interest" description="Disordered" evidence="1">
    <location>
        <begin position="241"/>
        <end position="269"/>
    </location>
</feature>
<name>A0A1C6W3G7_9ACTN</name>
<feature type="compositionally biased region" description="Low complexity" evidence="1">
    <location>
        <begin position="316"/>
        <end position="325"/>
    </location>
</feature>